<sequence>MFGSKRTLIRLQNATERRKTEDPRLARGGEEVTGGRRKGCLEGRQRQKTPKNALVGLGWHKQRWRVAKRRQARLKVEARGRKVLIVPSRACADTVDRKALGDGEGDWNETRSLKGFPELIHG</sequence>
<organism evidence="2 3">
    <name type="scientific">Vitis vinifera</name>
    <name type="common">Grape</name>
    <dbReference type="NCBI Taxonomy" id="29760"/>
    <lineage>
        <taxon>Eukaryota</taxon>
        <taxon>Viridiplantae</taxon>
        <taxon>Streptophyta</taxon>
        <taxon>Embryophyta</taxon>
        <taxon>Tracheophyta</taxon>
        <taxon>Spermatophyta</taxon>
        <taxon>Magnoliopsida</taxon>
        <taxon>eudicotyledons</taxon>
        <taxon>Gunneridae</taxon>
        <taxon>Pentapetalae</taxon>
        <taxon>rosids</taxon>
        <taxon>Vitales</taxon>
        <taxon>Vitaceae</taxon>
        <taxon>Viteae</taxon>
        <taxon>Vitis</taxon>
    </lineage>
</organism>
<evidence type="ECO:0000256" key="1">
    <source>
        <dbReference type="SAM" id="MobiDB-lite"/>
    </source>
</evidence>
<proteinExistence type="predicted"/>
<dbReference type="AlphaFoldDB" id="A0A438HTI5"/>
<protein>
    <submittedName>
        <fullName evidence="2">Uncharacterized protein</fullName>
    </submittedName>
</protein>
<evidence type="ECO:0000313" key="2">
    <source>
        <dbReference type="EMBL" id="RVW87766.1"/>
    </source>
</evidence>
<feature type="compositionally biased region" description="Basic and acidic residues" evidence="1">
    <location>
        <begin position="15"/>
        <end position="45"/>
    </location>
</feature>
<name>A0A438HTI5_VITVI</name>
<dbReference type="Proteomes" id="UP000288805">
    <property type="component" value="Unassembled WGS sequence"/>
</dbReference>
<gene>
    <name evidence="2" type="ORF">CK203_043988</name>
</gene>
<comment type="caution">
    <text evidence="2">The sequence shown here is derived from an EMBL/GenBank/DDBJ whole genome shotgun (WGS) entry which is preliminary data.</text>
</comment>
<reference evidence="2 3" key="1">
    <citation type="journal article" date="2018" name="PLoS Genet.">
        <title>Population sequencing reveals clonal diversity and ancestral inbreeding in the grapevine cultivar Chardonnay.</title>
        <authorList>
            <person name="Roach M.J."/>
            <person name="Johnson D.L."/>
            <person name="Bohlmann J."/>
            <person name="van Vuuren H.J."/>
            <person name="Jones S.J."/>
            <person name="Pretorius I.S."/>
            <person name="Schmidt S.A."/>
            <person name="Borneman A.R."/>
        </authorList>
    </citation>
    <scope>NUCLEOTIDE SEQUENCE [LARGE SCALE GENOMIC DNA]</scope>
    <source>
        <strain evidence="3">cv. Chardonnay</strain>
        <tissue evidence="2">Leaf</tissue>
    </source>
</reference>
<evidence type="ECO:0000313" key="3">
    <source>
        <dbReference type="Proteomes" id="UP000288805"/>
    </source>
</evidence>
<feature type="region of interest" description="Disordered" evidence="1">
    <location>
        <begin position="1"/>
        <end position="47"/>
    </location>
</feature>
<dbReference type="EMBL" id="QGNW01000180">
    <property type="protein sequence ID" value="RVW87766.1"/>
    <property type="molecule type" value="Genomic_DNA"/>
</dbReference>
<accession>A0A438HTI5</accession>